<accession>A0A382USH4</accession>
<dbReference type="EMBL" id="UINC01146454">
    <property type="protein sequence ID" value="SVD37184.1"/>
    <property type="molecule type" value="Genomic_DNA"/>
</dbReference>
<reference evidence="1" key="1">
    <citation type="submission" date="2018-05" db="EMBL/GenBank/DDBJ databases">
        <authorList>
            <person name="Lanie J.A."/>
            <person name="Ng W.-L."/>
            <person name="Kazmierczak K.M."/>
            <person name="Andrzejewski T.M."/>
            <person name="Davidsen T.M."/>
            <person name="Wayne K.J."/>
            <person name="Tettelin H."/>
            <person name="Glass J.I."/>
            <person name="Rusch D."/>
            <person name="Podicherti R."/>
            <person name="Tsui H.-C.T."/>
            <person name="Winkler M.E."/>
        </authorList>
    </citation>
    <scope>NUCLEOTIDE SEQUENCE</scope>
</reference>
<dbReference type="GO" id="GO:0000271">
    <property type="term" value="P:polysaccharide biosynthetic process"/>
    <property type="evidence" value="ECO:0007669"/>
    <property type="project" value="TreeGrafter"/>
</dbReference>
<name>A0A382USH4_9ZZZZ</name>
<dbReference type="InterPro" id="IPR015424">
    <property type="entry name" value="PyrdxlP-dep_Trfase"/>
</dbReference>
<organism evidence="1">
    <name type="scientific">marine metagenome</name>
    <dbReference type="NCBI Taxonomy" id="408172"/>
    <lineage>
        <taxon>unclassified sequences</taxon>
        <taxon>metagenomes</taxon>
        <taxon>ecological metagenomes</taxon>
    </lineage>
</organism>
<dbReference type="PANTHER" id="PTHR30244">
    <property type="entry name" value="TRANSAMINASE"/>
    <property type="match status" value="1"/>
</dbReference>
<dbReference type="Gene3D" id="3.40.640.10">
    <property type="entry name" value="Type I PLP-dependent aspartate aminotransferase-like (Major domain)"/>
    <property type="match status" value="1"/>
</dbReference>
<dbReference type="InterPro" id="IPR015421">
    <property type="entry name" value="PyrdxlP-dep_Trfase_major"/>
</dbReference>
<dbReference type="GO" id="GO:0030170">
    <property type="term" value="F:pyridoxal phosphate binding"/>
    <property type="evidence" value="ECO:0007669"/>
    <property type="project" value="TreeGrafter"/>
</dbReference>
<evidence type="ECO:0008006" key="2">
    <source>
        <dbReference type="Google" id="ProtNLM"/>
    </source>
</evidence>
<evidence type="ECO:0000313" key="1">
    <source>
        <dbReference type="EMBL" id="SVD37184.1"/>
    </source>
</evidence>
<proteinExistence type="predicted"/>
<protein>
    <recommendedName>
        <fullName evidence="2">DegT/DnrJ/EryC1/StrS aminotransferase family protein</fullName>
    </recommendedName>
</protein>
<dbReference type="InterPro" id="IPR000653">
    <property type="entry name" value="DegT/StrS_aminotransferase"/>
</dbReference>
<feature type="non-terminal residue" evidence="1">
    <location>
        <position position="236"/>
    </location>
</feature>
<dbReference type="AlphaFoldDB" id="A0A382USH4"/>
<gene>
    <name evidence="1" type="ORF">METZ01_LOCUS390038</name>
</gene>
<dbReference type="SUPFAM" id="SSF53383">
    <property type="entry name" value="PLP-dependent transferases"/>
    <property type="match status" value="1"/>
</dbReference>
<feature type="non-terminal residue" evidence="1">
    <location>
        <position position="1"/>
    </location>
</feature>
<dbReference type="GO" id="GO:0008483">
    <property type="term" value="F:transaminase activity"/>
    <property type="evidence" value="ECO:0007669"/>
    <property type="project" value="TreeGrafter"/>
</dbReference>
<dbReference type="Pfam" id="PF01041">
    <property type="entry name" value="DegT_DnrJ_EryC1"/>
    <property type="match status" value="1"/>
</dbReference>
<sequence length="236" mass="26164">MNSDSLERYNAYIDKISSESIPQYEPFIGQKEIDNVVNVLKSNWLSEGMYTRQFEDKIKKMYKMDYALACANGTGVLIMGLKALGIGTGDEVIVPSYTHPADVNCIYAVGATPRFCDIDLSNYCISPNSIIQNITKKTKAILVVHLFGFAAEMGKIINIGMENDIPILEDCAQALGTKYNNKLVGSFGDFGMLSFFADKTITTGEGGMLITNNQELIDEVNIYKHDGRRERGLDLI</sequence>
<dbReference type="PANTHER" id="PTHR30244:SF34">
    <property type="entry name" value="DTDP-4-AMINO-4,6-DIDEOXYGALACTOSE TRANSAMINASE"/>
    <property type="match status" value="1"/>
</dbReference>